<feature type="domain" description="THUMP" evidence="20">
    <location>
        <begin position="59"/>
        <end position="167"/>
    </location>
</feature>
<keyword evidence="7 19" id="KW-0067">ATP-binding</keyword>
<comment type="catalytic activity">
    <reaction evidence="11 19">
        <text>[ThiS sulfur-carrier protein]-C-terminal Gly-Gly-AMP + S-sulfanyl-L-cysteinyl-[cysteine desulfurase] + AH2 = [ThiS sulfur-carrier protein]-C-terminal-Gly-aminoethanethioate + L-cysteinyl-[cysteine desulfurase] + A + AMP + 2 H(+)</text>
        <dbReference type="Rhea" id="RHEA:43340"/>
        <dbReference type="Rhea" id="RHEA-COMP:12157"/>
        <dbReference type="Rhea" id="RHEA-COMP:12158"/>
        <dbReference type="Rhea" id="RHEA-COMP:12910"/>
        <dbReference type="Rhea" id="RHEA-COMP:19908"/>
        <dbReference type="ChEBI" id="CHEBI:13193"/>
        <dbReference type="ChEBI" id="CHEBI:15378"/>
        <dbReference type="ChEBI" id="CHEBI:17499"/>
        <dbReference type="ChEBI" id="CHEBI:29950"/>
        <dbReference type="ChEBI" id="CHEBI:61963"/>
        <dbReference type="ChEBI" id="CHEBI:90618"/>
        <dbReference type="ChEBI" id="CHEBI:232372"/>
        <dbReference type="ChEBI" id="CHEBI:456215"/>
    </reaction>
</comment>
<dbReference type="CDD" id="cd01712">
    <property type="entry name" value="PPase_ThiI"/>
    <property type="match status" value="1"/>
</dbReference>
<dbReference type="RefSeq" id="WP_139234568.1">
    <property type="nucleotide sequence ID" value="NZ_FPBV01000004.1"/>
</dbReference>
<evidence type="ECO:0000256" key="1">
    <source>
        <dbReference type="ARBA" id="ARBA00004496"/>
    </source>
</evidence>
<comment type="catalytic activity">
    <reaction evidence="10 19">
        <text>[ThiI sulfur-carrier protein]-S-sulfanyl-L-cysteine + a uridine in tRNA + 2 reduced [2Fe-2S]-[ferredoxin] + ATP + H(+) = [ThiI sulfur-carrier protein]-L-cysteine + a 4-thiouridine in tRNA + 2 oxidized [2Fe-2S]-[ferredoxin] + AMP + diphosphate</text>
        <dbReference type="Rhea" id="RHEA:24176"/>
        <dbReference type="Rhea" id="RHEA-COMP:10000"/>
        <dbReference type="Rhea" id="RHEA-COMP:10001"/>
        <dbReference type="Rhea" id="RHEA-COMP:13337"/>
        <dbReference type="Rhea" id="RHEA-COMP:13338"/>
        <dbReference type="Rhea" id="RHEA-COMP:13339"/>
        <dbReference type="Rhea" id="RHEA-COMP:13340"/>
        <dbReference type="ChEBI" id="CHEBI:15378"/>
        <dbReference type="ChEBI" id="CHEBI:29950"/>
        <dbReference type="ChEBI" id="CHEBI:30616"/>
        <dbReference type="ChEBI" id="CHEBI:33019"/>
        <dbReference type="ChEBI" id="CHEBI:33737"/>
        <dbReference type="ChEBI" id="CHEBI:33738"/>
        <dbReference type="ChEBI" id="CHEBI:61963"/>
        <dbReference type="ChEBI" id="CHEBI:65315"/>
        <dbReference type="ChEBI" id="CHEBI:136798"/>
        <dbReference type="ChEBI" id="CHEBI:456215"/>
        <dbReference type="EC" id="2.8.1.4"/>
    </reaction>
</comment>
<dbReference type="HAMAP" id="MF_00021">
    <property type="entry name" value="ThiI"/>
    <property type="match status" value="1"/>
</dbReference>
<dbReference type="GO" id="GO:0005524">
    <property type="term" value="F:ATP binding"/>
    <property type="evidence" value="ECO:0007669"/>
    <property type="project" value="UniProtKB-UniRule"/>
</dbReference>
<comment type="function">
    <text evidence="12 19">Catalyzes the ATP-dependent transfer of a sulfur to tRNA to produce 4-thiouridine in position 8 of tRNAs, which functions as a near-UV photosensor. Also catalyzes the transfer of sulfur to the sulfur carrier protein ThiS, forming ThiS-thiocarboxylate. This is a step in the synthesis of thiazole, in the thiamine biosynthesis pathway. The sulfur is donated as persulfide by IscS.</text>
</comment>
<evidence type="ECO:0000256" key="12">
    <source>
        <dbReference type="ARBA" id="ARBA00058382"/>
    </source>
</evidence>
<dbReference type="Gene3D" id="3.30.2130.30">
    <property type="match status" value="1"/>
</dbReference>
<dbReference type="AlphaFoldDB" id="A0A1I7HC46"/>
<keyword evidence="6 19" id="KW-0547">Nucleotide-binding</keyword>
<reference evidence="22" key="1">
    <citation type="submission" date="2016-10" db="EMBL/GenBank/DDBJ databases">
        <authorList>
            <person name="Varghese N."/>
        </authorList>
    </citation>
    <scope>NUCLEOTIDE SEQUENCE [LARGE SCALE GENOMIC DNA]</scope>
    <source>
        <strain evidence="22">DSM 17980</strain>
    </source>
</reference>
<dbReference type="Pfam" id="PF02926">
    <property type="entry name" value="THUMP"/>
    <property type="match status" value="1"/>
</dbReference>
<evidence type="ECO:0000256" key="11">
    <source>
        <dbReference type="ARBA" id="ARBA00052330"/>
    </source>
</evidence>
<dbReference type="EC" id="2.8.1.4" evidence="14 19"/>
<dbReference type="eggNOG" id="COG0301">
    <property type="taxonomic scope" value="Bacteria"/>
</dbReference>
<dbReference type="GO" id="GO:0009228">
    <property type="term" value="P:thiamine biosynthetic process"/>
    <property type="evidence" value="ECO:0007669"/>
    <property type="project" value="UniProtKB-KW"/>
</dbReference>
<evidence type="ECO:0000259" key="20">
    <source>
        <dbReference type="PROSITE" id="PS51165"/>
    </source>
</evidence>
<dbReference type="NCBIfam" id="TIGR00342">
    <property type="entry name" value="tRNA uracil 4-sulfurtransferase ThiI"/>
    <property type="match status" value="1"/>
</dbReference>
<evidence type="ECO:0000256" key="6">
    <source>
        <dbReference type="ARBA" id="ARBA00022741"/>
    </source>
</evidence>
<gene>
    <name evidence="19" type="primary">thiI</name>
    <name evidence="21" type="ORF">SAMN05421543_104103</name>
</gene>
<evidence type="ECO:0000256" key="2">
    <source>
        <dbReference type="ARBA" id="ARBA00004948"/>
    </source>
</evidence>
<evidence type="ECO:0000256" key="5">
    <source>
        <dbReference type="ARBA" id="ARBA00022679"/>
    </source>
</evidence>
<evidence type="ECO:0000256" key="8">
    <source>
        <dbReference type="ARBA" id="ARBA00022884"/>
    </source>
</evidence>
<evidence type="ECO:0000256" key="7">
    <source>
        <dbReference type="ARBA" id="ARBA00022840"/>
    </source>
</evidence>
<evidence type="ECO:0000256" key="19">
    <source>
        <dbReference type="HAMAP-Rule" id="MF_00021"/>
    </source>
</evidence>
<keyword evidence="3 19" id="KW-0963">Cytoplasm</keyword>
<name>A0A1I7HC46_9BACL</name>
<dbReference type="GO" id="GO:0009229">
    <property type="term" value="P:thiamine diphosphate biosynthetic process"/>
    <property type="evidence" value="ECO:0007669"/>
    <property type="project" value="UniProtKB-UniRule"/>
</dbReference>
<dbReference type="PANTHER" id="PTHR43209">
    <property type="entry name" value="TRNA SULFURTRANSFERASE"/>
    <property type="match status" value="1"/>
</dbReference>
<feature type="binding site" evidence="19">
    <location>
        <position position="298"/>
    </location>
    <ligand>
        <name>ATP</name>
        <dbReference type="ChEBI" id="CHEBI:30616"/>
    </ligand>
</feature>
<comment type="similarity">
    <text evidence="13 19">Belongs to the ThiI family.</text>
</comment>
<proteinExistence type="inferred from homology"/>
<dbReference type="GO" id="GO:0004810">
    <property type="term" value="F:CCA tRNA nucleotidyltransferase activity"/>
    <property type="evidence" value="ECO:0007669"/>
    <property type="project" value="InterPro"/>
</dbReference>
<dbReference type="InterPro" id="IPR049962">
    <property type="entry name" value="THUMP_ThiI"/>
</dbReference>
<dbReference type="InterPro" id="IPR020536">
    <property type="entry name" value="ThiI_AANH"/>
</dbReference>
<dbReference type="UniPathway" id="UPA00060"/>
<dbReference type="EMBL" id="FPBV01000004">
    <property type="protein sequence ID" value="SFU58162.1"/>
    <property type="molecule type" value="Genomic_DNA"/>
</dbReference>
<feature type="binding site" evidence="19">
    <location>
        <position position="289"/>
    </location>
    <ligand>
        <name>ATP</name>
        <dbReference type="ChEBI" id="CHEBI:30616"/>
    </ligand>
</feature>
<feature type="binding site" evidence="19">
    <location>
        <position position="267"/>
    </location>
    <ligand>
        <name>ATP</name>
        <dbReference type="ChEBI" id="CHEBI:30616"/>
    </ligand>
</feature>
<evidence type="ECO:0000256" key="10">
    <source>
        <dbReference type="ARBA" id="ARBA00050570"/>
    </source>
</evidence>
<evidence type="ECO:0000256" key="16">
    <source>
        <dbReference type="ARBA" id="ARBA00075337"/>
    </source>
</evidence>
<evidence type="ECO:0000313" key="21">
    <source>
        <dbReference type="EMBL" id="SFU58162.1"/>
    </source>
</evidence>
<dbReference type="InterPro" id="IPR014729">
    <property type="entry name" value="Rossmann-like_a/b/a_fold"/>
</dbReference>
<keyword evidence="4 19" id="KW-0820">tRNA-binding</keyword>
<evidence type="ECO:0000256" key="3">
    <source>
        <dbReference type="ARBA" id="ARBA00022490"/>
    </source>
</evidence>
<dbReference type="PROSITE" id="PS51165">
    <property type="entry name" value="THUMP"/>
    <property type="match status" value="1"/>
</dbReference>
<dbReference type="GO" id="GO:0052837">
    <property type="term" value="P:thiazole biosynthetic process"/>
    <property type="evidence" value="ECO:0007669"/>
    <property type="project" value="TreeGrafter"/>
</dbReference>
<keyword evidence="5 19" id="KW-0808">Transferase</keyword>
<dbReference type="GO" id="GO:0140741">
    <property type="term" value="F:tRNA-uracil-4 sulfurtransferase activity"/>
    <property type="evidence" value="ECO:0007669"/>
    <property type="project" value="UniProtKB-EC"/>
</dbReference>
<dbReference type="CDD" id="cd11716">
    <property type="entry name" value="THUMP_ThiI"/>
    <property type="match status" value="1"/>
</dbReference>
<comment type="pathway">
    <text evidence="2 19">Cofactor biosynthesis; thiamine diphosphate biosynthesis.</text>
</comment>
<keyword evidence="9 19" id="KW-0784">Thiamine biosynthesis</keyword>
<keyword evidence="22" id="KW-1185">Reference proteome</keyword>
<dbReference type="SMART" id="SM00981">
    <property type="entry name" value="THUMP"/>
    <property type="match status" value="1"/>
</dbReference>
<dbReference type="OrthoDB" id="9773948at2"/>
<evidence type="ECO:0000256" key="15">
    <source>
        <dbReference type="ARBA" id="ARBA00071867"/>
    </source>
</evidence>
<dbReference type="InterPro" id="IPR054173">
    <property type="entry name" value="ThiI_fer"/>
</dbReference>
<evidence type="ECO:0000256" key="14">
    <source>
        <dbReference type="ARBA" id="ARBA00066827"/>
    </source>
</evidence>
<dbReference type="Pfam" id="PF02568">
    <property type="entry name" value="ThiI"/>
    <property type="match status" value="1"/>
</dbReference>
<evidence type="ECO:0000256" key="13">
    <source>
        <dbReference type="ARBA" id="ARBA00061472"/>
    </source>
</evidence>
<dbReference type="InterPro" id="IPR004114">
    <property type="entry name" value="THUMP_dom"/>
</dbReference>
<dbReference type="STRING" id="392015.SAMN05421543_104103"/>
<keyword evidence="8 19" id="KW-0694">RNA-binding</keyword>
<dbReference type="InterPro" id="IPR049961">
    <property type="entry name" value="ThiI_N"/>
</dbReference>
<dbReference type="SUPFAM" id="SSF143437">
    <property type="entry name" value="THUMP domain-like"/>
    <property type="match status" value="1"/>
</dbReference>
<accession>A0A1I7HC46</accession>
<dbReference type="Pfam" id="PF22025">
    <property type="entry name" value="ThiI_fer"/>
    <property type="match status" value="1"/>
</dbReference>
<evidence type="ECO:0000313" key="22">
    <source>
        <dbReference type="Proteomes" id="UP000183508"/>
    </source>
</evidence>
<dbReference type="GO" id="GO:0002937">
    <property type="term" value="P:tRNA 4-thiouridine biosynthesis"/>
    <property type="evidence" value="ECO:0007669"/>
    <property type="project" value="TreeGrafter"/>
</dbReference>
<dbReference type="GO" id="GO:0000049">
    <property type="term" value="F:tRNA binding"/>
    <property type="evidence" value="ECO:0007669"/>
    <property type="project" value="UniProtKB-UniRule"/>
</dbReference>
<evidence type="ECO:0000256" key="18">
    <source>
        <dbReference type="ARBA" id="ARBA00080570"/>
    </source>
</evidence>
<evidence type="ECO:0000256" key="9">
    <source>
        <dbReference type="ARBA" id="ARBA00022977"/>
    </source>
</evidence>
<dbReference type="Gene3D" id="3.40.50.620">
    <property type="entry name" value="HUPs"/>
    <property type="match status" value="1"/>
</dbReference>
<comment type="subcellular location">
    <subcellularLocation>
        <location evidence="1 19">Cytoplasm</location>
    </subcellularLocation>
</comment>
<protein>
    <recommendedName>
        <fullName evidence="15 19">Probable tRNA sulfurtransferase</fullName>
        <ecNumber evidence="14 19">2.8.1.4</ecNumber>
    </recommendedName>
    <alternativeName>
        <fullName evidence="16 19">Sulfur carrier protein ThiS sulfurtransferase</fullName>
    </alternativeName>
    <alternativeName>
        <fullName evidence="17 19">Thiamine biosynthesis protein ThiI</fullName>
    </alternativeName>
    <alternativeName>
        <fullName evidence="18 19">tRNA 4-thiouridine synthase</fullName>
    </alternativeName>
</protein>
<dbReference type="FunFam" id="3.40.50.620:FF:000053">
    <property type="entry name" value="Probable tRNA sulfurtransferase"/>
    <property type="match status" value="1"/>
</dbReference>
<evidence type="ECO:0000256" key="4">
    <source>
        <dbReference type="ARBA" id="ARBA00022555"/>
    </source>
</evidence>
<feature type="binding site" evidence="19">
    <location>
        <begin position="210"/>
        <end position="211"/>
    </location>
    <ligand>
        <name>ATP</name>
        <dbReference type="ChEBI" id="CHEBI:30616"/>
    </ligand>
</feature>
<organism evidence="21 22">
    <name type="scientific">Alicyclobacillus macrosporangiidus</name>
    <dbReference type="NCBI Taxonomy" id="392015"/>
    <lineage>
        <taxon>Bacteria</taxon>
        <taxon>Bacillati</taxon>
        <taxon>Bacillota</taxon>
        <taxon>Bacilli</taxon>
        <taxon>Bacillales</taxon>
        <taxon>Alicyclobacillaceae</taxon>
        <taxon>Alicyclobacillus</taxon>
    </lineage>
</organism>
<dbReference type="SUPFAM" id="SSF52402">
    <property type="entry name" value="Adenine nucleotide alpha hydrolases-like"/>
    <property type="match status" value="1"/>
</dbReference>
<dbReference type="PANTHER" id="PTHR43209:SF1">
    <property type="entry name" value="TRNA SULFURTRANSFERASE"/>
    <property type="match status" value="1"/>
</dbReference>
<feature type="binding site" evidence="19">
    <location>
        <begin position="185"/>
        <end position="186"/>
    </location>
    <ligand>
        <name>ATP</name>
        <dbReference type="ChEBI" id="CHEBI:30616"/>
    </ligand>
</feature>
<dbReference type="InterPro" id="IPR003720">
    <property type="entry name" value="tRNA_STrfase"/>
</dbReference>
<dbReference type="GO" id="GO:0005829">
    <property type="term" value="C:cytosol"/>
    <property type="evidence" value="ECO:0007669"/>
    <property type="project" value="TreeGrafter"/>
</dbReference>
<dbReference type="InterPro" id="IPR050102">
    <property type="entry name" value="tRNA_sulfurtransferase_ThiI"/>
</dbReference>
<evidence type="ECO:0000256" key="17">
    <source>
        <dbReference type="ARBA" id="ARBA00077849"/>
    </source>
</evidence>
<dbReference type="Proteomes" id="UP000183508">
    <property type="component" value="Unassembled WGS sequence"/>
</dbReference>
<sequence>MVQHIVARYGEMSLKGKNRSDFERLLLRNIRAALRPWQGAKAERIAGRVLITLEDEQVEPVLERLRRVFGLTSLSPVEVVNLDLDAFRSAAIRVLQSSETPTGRPPTFKVEVKRTNKRFPLNSPQVADEVGGACLRALPQWRVDVHHPDVTVYIHIRDEEAHVYGRVVPGVGGMPAHSAGRAGLLLSGGIDSPVAGWLGMKRGVTLEAIHFHSFPFTSERALEKVETLAQILAGWGGRVTLHTVHFTDVQTAIRKHCPAPLYITIMRRMMLRIADRIARQRGLLALMTGESLGQVASQTLESMRTINAVTNLPVLRPLVGMDKVEIIRMAREIGTYDTSILPYEDCCTIFVPPNPRTKPSLEEAEAAEEPLPVDALVEDAVARTTMKTFHAEDSIAD</sequence>